<evidence type="ECO:0000256" key="2">
    <source>
        <dbReference type="SAM" id="MobiDB-lite"/>
    </source>
</evidence>
<feature type="compositionally biased region" description="Polar residues" evidence="2">
    <location>
        <begin position="64"/>
        <end position="83"/>
    </location>
</feature>
<dbReference type="Gene3D" id="2.40.10.10">
    <property type="entry name" value="Trypsin-like serine proteases"/>
    <property type="match status" value="2"/>
</dbReference>
<dbReference type="RefSeq" id="WP_023014860.1">
    <property type="nucleotide sequence ID" value="NZ_AXDY01000001.1"/>
</dbReference>
<dbReference type="InterPro" id="IPR009003">
    <property type="entry name" value="Peptidase_S1_PA"/>
</dbReference>
<reference evidence="4 5" key="1">
    <citation type="journal article" date="2013" name="Genome Announc.">
        <title>Draft Genome Sequence of Staphylococcus simulans UMC-CNS-990, Isolated from a Case of Chronic Bovine Mastitis.</title>
        <authorList>
            <person name="Calcutt M.J."/>
            <person name="Foecking M.F."/>
            <person name="Hsieh H.Y."/>
            <person name="Perry J."/>
            <person name="Stewart G.C."/>
            <person name="Middleton J.R."/>
        </authorList>
    </citation>
    <scope>NUCLEOTIDE SEQUENCE [LARGE SCALE GENOMIC DNA]</scope>
    <source>
        <strain evidence="4 5">UMC-CNS-990</strain>
    </source>
</reference>
<protein>
    <recommendedName>
        <fullName evidence="3">Peptidase S1 domain-containing protein</fullName>
    </recommendedName>
</protein>
<feature type="region of interest" description="Disordered" evidence="2">
    <location>
        <begin position="56"/>
        <end position="83"/>
    </location>
</feature>
<dbReference type="InterPro" id="IPR043504">
    <property type="entry name" value="Peptidase_S1_PA_chymotrypsin"/>
</dbReference>
<name>A0ABP2YXB5_STASI</name>
<evidence type="ECO:0000259" key="3">
    <source>
        <dbReference type="Pfam" id="PF00089"/>
    </source>
</evidence>
<evidence type="ECO:0000256" key="1">
    <source>
        <dbReference type="ARBA" id="ARBA00022825"/>
    </source>
</evidence>
<dbReference type="InterPro" id="IPR001254">
    <property type="entry name" value="Trypsin_dom"/>
</dbReference>
<comment type="caution">
    <text evidence="4">The sequence shown here is derived from an EMBL/GenBank/DDBJ whole genome shotgun (WGS) entry which is preliminary data.</text>
</comment>
<feature type="compositionally biased region" description="Polar residues" evidence="2">
    <location>
        <begin position="159"/>
        <end position="171"/>
    </location>
</feature>
<proteinExistence type="predicted"/>
<gene>
    <name evidence="4" type="ORF">SSIM_00920</name>
</gene>
<dbReference type="Proteomes" id="UP000017131">
    <property type="component" value="Unassembled WGS sequence"/>
</dbReference>
<dbReference type="SUPFAM" id="SSF50494">
    <property type="entry name" value="Trypsin-like serine proteases"/>
    <property type="match status" value="1"/>
</dbReference>
<keyword evidence="1" id="KW-0378">Hydrolase</keyword>
<feature type="compositionally biased region" description="Basic residues" evidence="2">
    <location>
        <begin position="185"/>
        <end position="240"/>
    </location>
</feature>
<feature type="domain" description="Peptidase S1" evidence="3">
    <location>
        <begin position="357"/>
        <end position="535"/>
    </location>
</feature>
<keyword evidence="5" id="KW-1185">Reference proteome</keyword>
<dbReference type="EMBL" id="AXDY01000001">
    <property type="protein sequence ID" value="ERS94689.1"/>
    <property type="molecule type" value="Genomic_DNA"/>
</dbReference>
<dbReference type="Pfam" id="PF00089">
    <property type="entry name" value="Trypsin"/>
    <property type="match status" value="1"/>
</dbReference>
<keyword evidence="1" id="KW-0720">Serine protease</keyword>
<keyword evidence="1" id="KW-0645">Protease</keyword>
<evidence type="ECO:0000313" key="5">
    <source>
        <dbReference type="Proteomes" id="UP000017131"/>
    </source>
</evidence>
<feature type="region of interest" description="Disordered" evidence="2">
    <location>
        <begin position="129"/>
        <end position="240"/>
    </location>
</feature>
<evidence type="ECO:0000313" key="4">
    <source>
        <dbReference type="EMBL" id="ERS94689.1"/>
    </source>
</evidence>
<accession>A0ABP2YXB5</accession>
<sequence length="556" mass="60654">MNQGFSMGKYVYSFLLILIFMGCVLVFQNNNAYASETNQEVEKQVDQRATVTTDKAEANVNDEPVTNHSQNGPQLSTQNSVEATHSPIMPKQQTELKQPQVVSTEAVQTPPIVPNKPLQKTSNVITKQNTKVSPPVKSIKKAAPVKTQPVKPIKAVPSNVKQPKAKTTFTSPKGIKPQHLSSSVKKPKPAVKKVAKKAPVTKKSKVVSKSKKVKANTKSKPKAKTVSKKKAPVVSKKKASAVPKKKVQLLSTTVKKAPVKKKTVVVTTKPKAAPKPVPKVAPKPKAPVSNYYNQAPKLWPKGIPGSENVRDFGQTTYASGINDALKIMKASGNKGVTINHTTAKAANIATIFNYNPTTKKLTYGTGTAIGKHTILTANHVVNDSQARKPMTPSKVQNLRIDLLREGSKVARTVTVTGVKMLQYGDVALLYTKEDLSKYMTVRKIAPETSITKIKANTPIYMYHYGLPAGKFKNDPMGTMYHSTGKYSMMARNVNPIGYYQMMAEPGSSGGAVLNSKNEVLGVHAFRIASGEYQKYNLNTMAELRGKLRQEVIKNIK</sequence>
<organism evidence="4 5">
    <name type="scientific">Staphylococcus simulans UMC-CNS-990</name>
    <dbReference type="NCBI Taxonomy" id="1405498"/>
    <lineage>
        <taxon>Bacteria</taxon>
        <taxon>Bacillati</taxon>
        <taxon>Bacillota</taxon>
        <taxon>Bacilli</taxon>
        <taxon>Bacillales</taxon>
        <taxon>Staphylococcaceae</taxon>
        <taxon>Staphylococcus</taxon>
    </lineage>
</organism>